<gene>
    <name evidence="1" type="ORF">DPMN_187383</name>
</gene>
<reference evidence="1" key="2">
    <citation type="submission" date="2020-11" db="EMBL/GenBank/DDBJ databases">
        <authorList>
            <person name="McCartney M.A."/>
            <person name="Auch B."/>
            <person name="Kono T."/>
            <person name="Mallez S."/>
            <person name="Becker A."/>
            <person name="Gohl D.M."/>
            <person name="Silverstein K.A.T."/>
            <person name="Koren S."/>
            <person name="Bechman K.B."/>
            <person name="Herman A."/>
            <person name="Abrahante J.E."/>
            <person name="Garbe J."/>
        </authorList>
    </citation>
    <scope>NUCLEOTIDE SEQUENCE</scope>
    <source>
        <strain evidence="1">Duluth1</strain>
        <tissue evidence="1">Whole animal</tissue>
    </source>
</reference>
<evidence type="ECO:0000313" key="2">
    <source>
        <dbReference type="Proteomes" id="UP000828390"/>
    </source>
</evidence>
<name>A0A9D4IAD6_DREPO</name>
<sequence>MRPVYCLSVLSPIMDIKMTDGHSPGHVRGLWVVEAQVLRMLRLFWQLEFDDELPRQSFWRSM</sequence>
<dbReference type="Proteomes" id="UP000828390">
    <property type="component" value="Unassembled WGS sequence"/>
</dbReference>
<protein>
    <submittedName>
        <fullName evidence="1">Uncharacterized protein</fullName>
    </submittedName>
</protein>
<organism evidence="1 2">
    <name type="scientific">Dreissena polymorpha</name>
    <name type="common">Zebra mussel</name>
    <name type="synonym">Mytilus polymorpha</name>
    <dbReference type="NCBI Taxonomy" id="45954"/>
    <lineage>
        <taxon>Eukaryota</taxon>
        <taxon>Metazoa</taxon>
        <taxon>Spiralia</taxon>
        <taxon>Lophotrochozoa</taxon>
        <taxon>Mollusca</taxon>
        <taxon>Bivalvia</taxon>
        <taxon>Autobranchia</taxon>
        <taxon>Heteroconchia</taxon>
        <taxon>Euheterodonta</taxon>
        <taxon>Imparidentia</taxon>
        <taxon>Neoheterodontei</taxon>
        <taxon>Myida</taxon>
        <taxon>Dreissenoidea</taxon>
        <taxon>Dreissenidae</taxon>
        <taxon>Dreissena</taxon>
    </lineage>
</organism>
<keyword evidence="2" id="KW-1185">Reference proteome</keyword>
<accession>A0A9D4IAD6</accession>
<comment type="caution">
    <text evidence="1">The sequence shown here is derived from an EMBL/GenBank/DDBJ whole genome shotgun (WGS) entry which is preliminary data.</text>
</comment>
<dbReference type="AlphaFoldDB" id="A0A9D4IAD6"/>
<reference evidence="1" key="1">
    <citation type="journal article" date="2019" name="bioRxiv">
        <title>The Genome of the Zebra Mussel, Dreissena polymorpha: A Resource for Invasive Species Research.</title>
        <authorList>
            <person name="McCartney M.A."/>
            <person name="Auch B."/>
            <person name="Kono T."/>
            <person name="Mallez S."/>
            <person name="Zhang Y."/>
            <person name="Obille A."/>
            <person name="Becker A."/>
            <person name="Abrahante J.E."/>
            <person name="Garbe J."/>
            <person name="Badalamenti J.P."/>
            <person name="Herman A."/>
            <person name="Mangelson H."/>
            <person name="Liachko I."/>
            <person name="Sullivan S."/>
            <person name="Sone E.D."/>
            <person name="Koren S."/>
            <person name="Silverstein K.A.T."/>
            <person name="Beckman K.B."/>
            <person name="Gohl D.M."/>
        </authorList>
    </citation>
    <scope>NUCLEOTIDE SEQUENCE</scope>
    <source>
        <strain evidence="1">Duluth1</strain>
        <tissue evidence="1">Whole animal</tissue>
    </source>
</reference>
<dbReference type="EMBL" id="JAIWYP010000010">
    <property type="protein sequence ID" value="KAH3752757.1"/>
    <property type="molecule type" value="Genomic_DNA"/>
</dbReference>
<evidence type="ECO:0000313" key="1">
    <source>
        <dbReference type="EMBL" id="KAH3752757.1"/>
    </source>
</evidence>
<proteinExistence type="predicted"/>